<organism evidence="1 2">
    <name type="scientific">Holothuria leucospilota</name>
    <name type="common">Black long sea cucumber</name>
    <name type="synonym">Mertensiothuria leucospilota</name>
    <dbReference type="NCBI Taxonomy" id="206669"/>
    <lineage>
        <taxon>Eukaryota</taxon>
        <taxon>Metazoa</taxon>
        <taxon>Echinodermata</taxon>
        <taxon>Eleutherozoa</taxon>
        <taxon>Echinozoa</taxon>
        <taxon>Holothuroidea</taxon>
        <taxon>Aspidochirotacea</taxon>
        <taxon>Aspidochirotida</taxon>
        <taxon>Holothuriidae</taxon>
        <taxon>Holothuria</taxon>
    </lineage>
</organism>
<name>A0A9Q1H8Z6_HOLLE</name>
<keyword evidence="2" id="KW-1185">Reference proteome</keyword>
<evidence type="ECO:0000313" key="2">
    <source>
        <dbReference type="Proteomes" id="UP001152320"/>
    </source>
</evidence>
<sequence>MFQTEEEIRRRTPAGSLDRRAHLQQLVTEFQTTESQACKYEVLANLANFAYDPMNYGHLKRLNVADLFLDMLSEEDDKLVEFGIGGLCNLALDKELKVFILQNDGVSQVKQCLASPNTEIIISAITTLMFLTTPSSKQEICCEETVAKIVEFCQSENKKISNLAHIFMEAPVLQSWFCNVLLRLPNTLVLITVLLRSKESGYTARRRVKQNVNQLIHGDLCSQMQTGIVLRKRLQICSWYGSKMVRS</sequence>
<dbReference type="InterPro" id="IPR016024">
    <property type="entry name" value="ARM-type_fold"/>
</dbReference>
<dbReference type="EMBL" id="JAIZAY010000006">
    <property type="protein sequence ID" value="KAJ8040257.1"/>
    <property type="molecule type" value="Genomic_DNA"/>
</dbReference>
<dbReference type="PANTHER" id="PTHR46263">
    <property type="entry name" value="ARMADILLO REPEAT-CONTAINING PROTEIN 7"/>
    <property type="match status" value="1"/>
</dbReference>
<gene>
    <name evidence="1" type="ORF">HOLleu_14493</name>
</gene>
<dbReference type="Gene3D" id="1.25.10.10">
    <property type="entry name" value="Leucine-rich Repeat Variant"/>
    <property type="match status" value="1"/>
</dbReference>
<dbReference type="SUPFAM" id="SSF48371">
    <property type="entry name" value="ARM repeat"/>
    <property type="match status" value="1"/>
</dbReference>
<dbReference type="OrthoDB" id="201709at2759"/>
<dbReference type="PANTHER" id="PTHR46263:SF1">
    <property type="entry name" value="ARMADILLO REPEAT-CONTAINING PROTEIN 7"/>
    <property type="match status" value="1"/>
</dbReference>
<dbReference type="AlphaFoldDB" id="A0A9Q1H8Z6"/>
<protein>
    <submittedName>
        <fullName evidence="1">Armadillo repeat-containing protein 7</fullName>
    </submittedName>
</protein>
<evidence type="ECO:0000313" key="1">
    <source>
        <dbReference type="EMBL" id="KAJ8040257.1"/>
    </source>
</evidence>
<comment type="caution">
    <text evidence="1">The sequence shown here is derived from an EMBL/GenBank/DDBJ whole genome shotgun (WGS) entry which is preliminary data.</text>
</comment>
<accession>A0A9Q1H8Z6</accession>
<dbReference type="InterPro" id="IPR011989">
    <property type="entry name" value="ARM-like"/>
</dbReference>
<proteinExistence type="predicted"/>
<dbReference type="Proteomes" id="UP001152320">
    <property type="component" value="Chromosome 6"/>
</dbReference>
<dbReference type="InterPro" id="IPR042462">
    <property type="entry name" value="ARMC7"/>
</dbReference>
<reference evidence="1" key="1">
    <citation type="submission" date="2021-10" db="EMBL/GenBank/DDBJ databases">
        <title>Tropical sea cucumber genome reveals ecological adaptation and Cuvierian tubules defense mechanism.</title>
        <authorList>
            <person name="Chen T."/>
        </authorList>
    </citation>
    <scope>NUCLEOTIDE SEQUENCE</scope>
    <source>
        <strain evidence="1">Nanhai2018</strain>
        <tissue evidence="1">Muscle</tissue>
    </source>
</reference>